<dbReference type="GO" id="GO:0005886">
    <property type="term" value="C:plasma membrane"/>
    <property type="evidence" value="ECO:0007669"/>
    <property type="project" value="UniProtKB-SubCell"/>
</dbReference>
<feature type="transmembrane region" description="Helical" evidence="7">
    <location>
        <begin position="773"/>
        <end position="793"/>
    </location>
</feature>
<evidence type="ECO:0000256" key="4">
    <source>
        <dbReference type="ARBA" id="ARBA00022989"/>
    </source>
</evidence>
<feature type="transmembrane region" description="Helical" evidence="7">
    <location>
        <begin position="246"/>
        <end position="271"/>
    </location>
</feature>
<dbReference type="GO" id="GO:0022857">
    <property type="term" value="F:transmembrane transporter activity"/>
    <property type="evidence" value="ECO:0007669"/>
    <property type="project" value="TreeGrafter"/>
</dbReference>
<dbReference type="PANTHER" id="PTHR30572">
    <property type="entry name" value="MEMBRANE COMPONENT OF TRANSPORTER-RELATED"/>
    <property type="match status" value="1"/>
</dbReference>
<feature type="transmembrane region" description="Helical" evidence="7">
    <location>
        <begin position="391"/>
        <end position="409"/>
    </location>
</feature>
<feature type="transmembrane region" description="Helical" evidence="7">
    <location>
        <begin position="298"/>
        <end position="324"/>
    </location>
</feature>
<comment type="caution">
    <text evidence="9">The sequence shown here is derived from an EMBL/GenBank/DDBJ whole genome shotgun (WGS) entry which is preliminary data.</text>
</comment>
<evidence type="ECO:0000256" key="3">
    <source>
        <dbReference type="ARBA" id="ARBA00022692"/>
    </source>
</evidence>
<feature type="transmembrane region" description="Helical" evidence="7">
    <location>
        <begin position="677"/>
        <end position="706"/>
    </location>
</feature>
<evidence type="ECO:0000256" key="5">
    <source>
        <dbReference type="ARBA" id="ARBA00023136"/>
    </source>
</evidence>
<sequence>MRTVLWGSLRAHARRYVTAAAAIVMAVAFMVAVNALSGAAREGLRADVVAQYAGADLVVDVSSDDRATAGEVGERVREVDGVAAAVVNASGYADVAAGTGERMMSVGTLASDEALRWQEVVEGTAPGTPDEALIAQSSADRYGVALGDSVSVAGEQVVVSGFSASPGGTLGASVYVSEAVAARLGDALIPSDVSVRTASGADEDAVASALDAAASADGPHPVADRDAWVDARILDATKDVDVLQRLVLVFAAIAAFVGTLVIANTITIVLTQRRRELALLRCVGATRRQIVRALRTESAVLGATAALAGVLLGWGLGHVAVAALKASDSGVALGAVALTPAGVAVPFVIGVLAAVGATVLPVRRVSRLAPLEALRPHETTGLSGRPGRIRVVSGVALVGLGAAGLVVGTGDLLPVGLAGGMAAFLGVVVLAPLLVPAVLRLVGPAVAATGVAGRLASANVVRNPRRTASTATALLIGVTLITMVVVGTASLRTTVDRELDRDYALDAAVVATEEPLADGIEARVADIDGVGSVATLPGAEVEMDGHEVLVLEVGPAAAGILHGDAALPRSGELVVGGELADALDLSFGASSHLRTAAGEVAVRPRWGGSLGEVALVAPGVLADLGASVEPRAVWVRGADGASGDEVLADAAAIAEPAGAAVAGSLSQRSWITLQMDVMLAVTVGLLAVAVLIAVIGMAGTLSLSVLERSRENALLRALGLTRRGLRGTMAAEALLMAGVAAVLGTALGGVFAWLGVRALTEGLIDDLSFTVPWFQVAVVLVAATATGLLASVLPARRATRVAPAEGIAML</sequence>
<protein>
    <submittedName>
        <fullName evidence="9">FtsX-like permease family protein</fullName>
    </submittedName>
</protein>
<feature type="transmembrane region" description="Helical" evidence="7">
    <location>
        <begin position="415"/>
        <end position="435"/>
    </location>
</feature>
<dbReference type="AlphaFoldDB" id="A0A5Q6RVV4"/>
<accession>A0A5Q6RVV4</accession>
<keyword evidence="2" id="KW-1003">Cell membrane</keyword>
<evidence type="ECO:0000313" key="9">
    <source>
        <dbReference type="EMBL" id="KAA1422158.1"/>
    </source>
</evidence>
<evidence type="ECO:0000256" key="6">
    <source>
        <dbReference type="ARBA" id="ARBA00038076"/>
    </source>
</evidence>
<keyword evidence="3 7" id="KW-0812">Transmembrane</keyword>
<keyword evidence="5 7" id="KW-0472">Membrane</keyword>
<organism evidence="9 10">
    <name type="scientific">Mumia zhuanghuii</name>
    <dbReference type="NCBI Taxonomy" id="2585211"/>
    <lineage>
        <taxon>Bacteria</taxon>
        <taxon>Bacillati</taxon>
        <taxon>Actinomycetota</taxon>
        <taxon>Actinomycetes</taxon>
        <taxon>Propionibacteriales</taxon>
        <taxon>Nocardioidaceae</taxon>
        <taxon>Mumia</taxon>
    </lineage>
</organism>
<evidence type="ECO:0000256" key="7">
    <source>
        <dbReference type="SAM" id="Phobius"/>
    </source>
</evidence>
<keyword evidence="4 7" id="KW-1133">Transmembrane helix</keyword>
<evidence type="ECO:0000256" key="2">
    <source>
        <dbReference type="ARBA" id="ARBA00022475"/>
    </source>
</evidence>
<evidence type="ECO:0000259" key="8">
    <source>
        <dbReference type="Pfam" id="PF02687"/>
    </source>
</evidence>
<dbReference type="PANTHER" id="PTHR30572:SF4">
    <property type="entry name" value="ABC TRANSPORTER PERMEASE YTRF"/>
    <property type="match status" value="1"/>
</dbReference>
<feature type="domain" description="ABC3 transporter permease C-terminal" evidence="8">
    <location>
        <begin position="249"/>
        <end position="369"/>
    </location>
</feature>
<evidence type="ECO:0000313" key="10">
    <source>
        <dbReference type="Proteomes" id="UP000307768"/>
    </source>
</evidence>
<dbReference type="InterPro" id="IPR003838">
    <property type="entry name" value="ABC3_permease_C"/>
</dbReference>
<feature type="domain" description="ABC3 transporter permease C-terminal" evidence="8">
    <location>
        <begin position="685"/>
        <end position="801"/>
    </location>
</feature>
<reference evidence="9 10" key="1">
    <citation type="submission" date="2019-09" db="EMBL/GenBank/DDBJ databases">
        <title>Mumia zhuanghuii sp. nov. isolated from the intestinal contents of plateau pika (Ochotona curzoniae) in the Qinghai-Tibet plateau of China.</title>
        <authorList>
            <person name="Tian Z."/>
        </authorList>
    </citation>
    <scope>NUCLEOTIDE SEQUENCE [LARGE SCALE GENOMIC DNA]</scope>
    <source>
        <strain evidence="10">350</strain>
    </source>
</reference>
<dbReference type="RefSeq" id="WP_149770115.1">
    <property type="nucleotide sequence ID" value="NZ_VDFQ02000004.1"/>
</dbReference>
<feature type="transmembrane region" description="Helical" evidence="7">
    <location>
        <begin position="727"/>
        <end position="753"/>
    </location>
</feature>
<dbReference type="OrthoDB" id="9780560at2"/>
<proteinExistence type="inferred from homology"/>
<feature type="transmembrane region" description="Helical" evidence="7">
    <location>
        <begin position="471"/>
        <end position="491"/>
    </location>
</feature>
<dbReference type="EMBL" id="VDFQ02000004">
    <property type="protein sequence ID" value="KAA1422158.1"/>
    <property type="molecule type" value="Genomic_DNA"/>
</dbReference>
<feature type="transmembrane region" description="Helical" evidence="7">
    <location>
        <begin position="330"/>
        <end position="360"/>
    </location>
</feature>
<comment type="subcellular location">
    <subcellularLocation>
        <location evidence="1">Cell membrane</location>
        <topology evidence="1">Multi-pass membrane protein</topology>
    </subcellularLocation>
</comment>
<evidence type="ECO:0000256" key="1">
    <source>
        <dbReference type="ARBA" id="ARBA00004651"/>
    </source>
</evidence>
<name>A0A5Q6RVV4_9ACTN</name>
<dbReference type="Pfam" id="PF02687">
    <property type="entry name" value="FtsX"/>
    <property type="match status" value="2"/>
</dbReference>
<dbReference type="InterPro" id="IPR050250">
    <property type="entry name" value="Macrolide_Exporter_MacB"/>
</dbReference>
<dbReference type="Proteomes" id="UP000307768">
    <property type="component" value="Unassembled WGS sequence"/>
</dbReference>
<comment type="similarity">
    <text evidence="6">Belongs to the ABC-4 integral membrane protein family.</text>
</comment>
<gene>
    <name evidence="9" type="ORF">FE697_013320</name>
</gene>
<feature type="transmembrane region" description="Helical" evidence="7">
    <location>
        <begin position="16"/>
        <end position="36"/>
    </location>
</feature>